<feature type="repeat" description="WD" evidence="3">
    <location>
        <begin position="373"/>
        <end position="414"/>
    </location>
</feature>
<dbReference type="Gene3D" id="2.130.10.10">
    <property type="entry name" value="YVTN repeat-like/Quinoprotein amine dehydrogenase"/>
    <property type="match status" value="3"/>
</dbReference>
<dbReference type="PROSITE" id="PS00107">
    <property type="entry name" value="PROTEIN_KINASE_ATP"/>
    <property type="match status" value="1"/>
</dbReference>
<dbReference type="PROSITE" id="PS00678">
    <property type="entry name" value="WD_REPEATS_1"/>
    <property type="match status" value="3"/>
</dbReference>
<dbReference type="Pfam" id="PF00400">
    <property type="entry name" value="WD40"/>
    <property type="match status" value="3"/>
</dbReference>
<dbReference type="Proteomes" id="UP001576776">
    <property type="component" value="Unassembled WGS sequence"/>
</dbReference>
<dbReference type="InterPro" id="IPR017441">
    <property type="entry name" value="Protein_kinase_ATP_BS"/>
</dbReference>
<dbReference type="InterPro" id="IPR011009">
    <property type="entry name" value="Kinase-like_dom_sf"/>
</dbReference>
<dbReference type="CDD" id="cd00200">
    <property type="entry name" value="WD40"/>
    <property type="match status" value="1"/>
</dbReference>
<keyword evidence="6" id="KW-0808">Transferase</keyword>
<proteinExistence type="predicted"/>
<dbReference type="RefSeq" id="WP_413258134.1">
    <property type="nucleotide sequence ID" value="NZ_JBHFNS010000059.1"/>
</dbReference>
<gene>
    <name evidence="6" type="ORF">ACE1B6_15415</name>
</gene>
<feature type="repeat" description="WD" evidence="3">
    <location>
        <begin position="457"/>
        <end position="498"/>
    </location>
</feature>
<keyword evidence="7" id="KW-1185">Reference proteome</keyword>
<evidence type="ECO:0000313" key="6">
    <source>
        <dbReference type="EMBL" id="MFB2936639.1"/>
    </source>
</evidence>
<dbReference type="SUPFAM" id="SSF50978">
    <property type="entry name" value="WD40 repeat-like"/>
    <property type="match status" value="1"/>
</dbReference>
<feature type="binding site" evidence="4">
    <location>
        <position position="65"/>
    </location>
    <ligand>
        <name>ATP</name>
        <dbReference type="ChEBI" id="CHEBI:30616"/>
    </ligand>
</feature>
<name>A0ABV4YCU0_9CYAN</name>
<feature type="repeat" description="WD" evidence="3">
    <location>
        <begin position="584"/>
        <end position="625"/>
    </location>
</feature>
<organism evidence="6 7">
    <name type="scientific">Floridaenema fluviatile BLCC-F154</name>
    <dbReference type="NCBI Taxonomy" id="3153640"/>
    <lineage>
        <taxon>Bacteria</taxon>
        <taxon>Bacillati</taxon>
        <taxon>Cyanobacteriota</taxon>
        <taxon>Cyanophyceae</taxon>
        <taxon>Oscillatoriophycideae</taxon>
        <taxon>Aerosakkonematales</taxon>
        <taxon>Aerosakkonemataceae</taxon>
        <taxon>Floridanema</taxon>
        <taxon>Floridanema fluviatile</taxon>
    </lineage>
</organism>
<dbReference type="PROSITE" id="PS50294">
    <property type="entry name" value="WD_REPEATS_REGION"/>
    <property type="match status" value="7"/>
</dbReference>
<dbReference type="SMART" id="SM00220">
    <property type="entry name" value="S_TKc"/>
    <property type="match status" value="1"/>
</dbReference>
<feature type="domain" description="Protein kinase" evidence="5">
    <location>
        <begin position="35"/>
        <end position="296"/>
    </location>
</feature>
<dbReference type="SMART" id="SM00320">
    <property type="entry name" value="WD40"/>
    <property type="match status" value="7"/>
</dbReference>
<dbReference type="NCBIfam" id="NF045510">
    <property type="entry name" value="4Cys_prefix_kin"/>
    <property type="match status" value="1"/>
</dbReference>
<sequence length="660" mass="73143">MICCLNPDCLNPENPDGTELCQSCGASLAPLRNRYRVIKLLGAGGFGRTFLAEDIDKLDERCVVKQFLPQAQGSWAIQKATELFQQEARRLQLLGEHTQIPTLFAYFEEDKRLYLVQQFIEGDNLLEELGKEGAFSDKKIRELLIDILPVLQFIHQQKVIHRDIKPDNIIRRCSDRKLVLIDFGVAKHLTATAMSQPGTHIGTLGYAPVEQMQDGTAYPVSDLYSLGVTCFRLLTQTSPHNLFVNSGYEWTKKWQQYLPRPINDQLGYVLDKLLQKDMQHRYQSANEVWQDLHSDTLPTTINSNVTPLTHSPQTINQNATQITQPPESMVVTSVSQPRNKLKNKVLIGGLATVLLLLGGGYWYWQNSTNPRTLPGHSDEVNTVAVSPDGKTIASGGDDKTVKLWQLNSGKEIRTLNGHSDWVYSVAISPDGKSLVSGSKDNTVRVWNLETGNELLNLKGHKRFVNSVAFSTDNQHIASSSYDTTIKIWNRKTGQLIRTLTGHSAPILSVAFSPNNRTIVSGSVDKTVKVWDWQTGKELRSLNGHSGDVNSIALSPDGQLVASGSDDKSIKVWDVNTGRELRNFTGGHTADINSVAFGPNGKILATGSDDKTIRLWNLTTGEKLANLQGHTAPVYAITFSPNGKLLVSGSEDKTIKIWQVP</sequence>
<dbReference type="PRINTS" id="PR00320">
    <property type="entry name" value="GPROTEINBRPT"/>
</dbReference>
<accession>A0ABV4YCU0</accession>
<keyword evidence="4" id="KW-0547">Nucleotide-binding</keyword>
<dbReference type="SUPFAM" id="SSF56112">
    <property type="entry name" value="Protein kinase-like (PK-like)"/>
    <property type="match status" value="1"/>
</dbReference>
<dbReference type="InterPro" id="IPR001680">
    <property type="entry name" value="WD40_rpt"/>
</dbReference>
<dbReference type="Pfam" id="PF25173">
    <property type="entry name" value="Beta-prop_WDR3_1st"/>
    <property type="match status" value="1"/>
</dbReference>
<feature type="repeat" description="WD" evidence="3">
    <location>
        <begin position="541"/>
        <end position="582"/>
    </location>
</feature>
<evidence type="ECO:0000313" key="7">
    <source>
        <dbReference type="Proteomes" id="UP001576776"/>
    </source>
</evidence>
<dbReference type="PROSITE" id="PS50082">
    <property type="entry name" value="WD_REPEATS_2"/>
    <property type="match status" value="7"/>
</dbReference>
<dbReference type="InterPro" id="IPR015943">
    <property type="entry name" value="WD40/YVTN_repeat-like_dom_sf"/>
</dbReference>
<comment type="caution">
    <text evidence="6">The sequence shown here is derived from an EMBL/GenBank/DDBJ whole genome shotgun (WGS) entry which is preliminary data.</text>
</comment>
<dbReference type="Gene3D" id="1.10.510.10">
    <property type="entry name" value="Transferase(Phosphotransferase) domain 1"/>
    <property type="match status" value="1"/>
</dbReference>
<keyword evidence="1 3" id="KW-0853">WD repeat</keyword>
<evidence type="ECO:0000256" key="2">
    <source>
        <dbReference type="ARBA" id="ARBA00022737"/>
    </source>
</evidence>
<reference evidence="6 7" key="1">
    <citation type="submission" date="2024-09" db="EMBL/GenBank/DDBJ databases">
        <title>Floridaenema gen nov. (Aerosakkonemataceae, Aerosakkonematales ord. nov., Cyanobacteria) from benthic tropical and subtropical fresh waters, with the description of four new species.</title>
        <authorList>
            <person name="Moretto J.A."/>
            <person name="Berthold D.E."/>
            <person name="Lefler F.W."/>
            <person name="Huang I.-S."/>
            <person name="Laughinghouse H. IV."/>
        </authorList>
    </citation>
    <scope>NUCLEOTIDE SEQUENCE [LARGE SCALE GENOMIC DNA]</scope>
    <source>
        <strain evidence="6 7">BLCC-F154</strain>
    </source>
</reference>
<keyword evidence="6" id="KW-0418">Kinase</keyword>
<dbReference type="InterPro" id="IPR019775">
    <property type="entry name" value="WD40_repeat_CS"/>
</dbReference>
<keyword evidence="2" id="KW-0677">Repeat</keyword>
<feature type="repeat" description="WD" evidence="3">
    <location>
        <begin position="415"/>
        <end position="456"/>
    </location>
</feature>
<dbReference type="InterPro" id="IPR000719">
    <property type="entry name" value="Prot_kinase_dom"/>
</dbReference>
<evidence type="ECO:0000259" key="5">
    <source>
        <dbReference type="PROSITE" id="PS50011"/>
    </source>
</evidence>
<dbReference type="InterPro" id="IPR020472">
    <property type="entry name" value="WD40_PAC1"/>
</dbReference>
<dbReference type="GO" id="GO:0016301">
    <property type="term" value="F:kinase activity"/>
    <property type="evidence" value="ECO:0007669"/>
    <property type="project" value="UniProtKB-KW"/>
</dbReference>
<dbReference type="Pfam" id="PF00069">
    <property type="entry name" value="Pkinase"/>
    <property type="match status" value="1"/>
</dbReference>
<dbReference type="PANTHER" id="PTHR22847">
    <property type="entry name" value="WD40 REPEAT PROTEIN"/>
    <property type="match status" value="1"/>
</dbReference>
<keyword evidence="4" id="KW-0067">ATP-binding</keyword>
<dbReference type="InterPro" id="IPR036322">
    <property type="entry name" value="WD40_repeat_dom_sf"/>
</dbReference>
<evidence type="ECO:0000256" key="1">
    <source>
        <dbReference type="ARBA" id="ARBA00022574"/>
    </source>
</evidence>
<feature type="repeat" description="WD" evidence="3">
    <location>
        <begin position="499"/>
        <end position="540"/>
    </location>
</feature>
<dbReference type="EMBL" id="JBHFNS010000059">
    <property type="protein sequence ID" value="MFB2936639.1"/>
    <property type="molecule type" value="Genomic_DNA"/>
</dbReference>
<feature type="repeat" description="WD" evidence="3">
    <location>
        <begin position="626"/>
        <end position="660"/>
    </location>
</feature>
<protein>
    <submittedName>
        <fullName evidence="6">Protein kinase</fullName>
    </submittedName>
</protein>
<evidence type="ECO:0000256" key="3">
    <source>
        <dbReference type="PROSITE-ProRule" id="PRU00221"/>
    </source>
</evidence>
<evidence type="ECO:0000256" key="4">
    <source>
        <dbReference type="PROSITE-ProRule" id="PRU10141"/>
    </source>
</evidence>
<dbReference type="CDD" id="cd14014">
    <property type="entry name" value="STKc_PknB_like"/>
    <property type="match status" value="1"/>
</dbReference>
<dbReference type="PANTHER" id="PTHR22847:SF637">
    <property type="entry name" value="WD REPEAT DOMAIN 5B"/>
    <property type="match status" value="1"/>
</dbReference>
<dbReference type="PROSITE" id="PS50011">
    <property type="entry name" value="PROTEIN_KINASE_DOM"/>
    <property type="match status" value="1"/>
</dbReference>